<dbReference type="Proteomes" id="UP000008824">
    <property type="component" value="Chromosome"/>
</dbReference>
<dbReference type="EMBL" id="CP001113">
    <property type="protein sequence ID" value="ACF65110.1"/>
    <property type="molecule type" value="Genomic_DNA"/>
</dbReference>
<reference evidence="1 2" key="1">
    <citation type="journal article" date="2011" name="J. Bacteriol.">
        <title>Comparative genomics of 28 Salmonella enterica isolates: evidence for CRISPR-mediated adaptive sublineage evolution.</title>
        <authorList>
            <person name="Fricke W.F."/>
            <person name="Mammel M.K."/>
            <person name="McDermott P.F."/>
            <person name="Tartera C."/>
            <person name="White D.G."/>
            <person name="Leclerc J.E."/>
            <person name="Ravel J."/>
            <person name="Cebula T.A."/>
        </authorList>
    </citation>
    <scope>NUCLEOTIDE SEQUENCE [LARGE SCALE GENOMIC DNA]</scope>
    <source>
        <strain evidence="1 2">SL254</strain>
    </source>
</reference>
<dbReference type="AlphaFoldDB" id="A0A0H3BVG7"/>
<protein>
    <submittedName>
        <fullName evidence="1">Uncharacterized protein</fullName>
    </submittedName>
</protein>
<name>A0A0H3BVG7_SALNS</name>
<accession>A0A0H3BVG7</accession>
<evidence type="ECO:0000313" key="2">
    <source>
        <dbReference type="Proteomes" id="UP000008824"/>
    </source>
</evidence>
<dbReference type="HOGENOM" id="CLU_3276311_0_0_6"/>
<dbReference type="KEGG" id="see:SNSL254_A4676"/>
<organism evidence="1 2">
    <name type="scientific">Salmonella newport (strain SL254)</name>
    <dbReference type="NCBI Taxonomy" id="423368"/>
    <lineage>
        <taxon>Bacteria</taxon>
        <taxon>Pseudomonadati</taxon>
        <taxon>Pseudomonadota</taxon>
        <taxon>Gammaproteobacteria</taxon>
        <taxon>Enterobacterales</taxon>
        <taxon>Enterobacteriaceae</taxon>
        <taxon>Salmonella</taxon>
    </lineage>
</organism>
<evidence type="ECO:0000313" key="1">
    <source>
        <dbReference type="EMBL" id="ACF65110.1"/>
    </source>
</evidence>
<gene>
    <name evidence="1" type="ordered locus">SNSL254_A4676</name>
</gene>
<sequence>MRDAAFSEAFLFMAVHRDIKVRFRNSVSSPELSGPALPSSA</sequence>
<proteinExistence type="predicted"/>